<evidence type="ECO:0000313" key="1">
    <source>
        <dbReference type="EMBL" id="MBW4667234.1"/>
    </source>
</evidence>
<name>A0A951QIS2_9CYAN</name>
<sequence>MDWIIVFKSFGRRVIGLNWYMYLVKLAQKMNLESLDCLEGEFDELLKSYLPLVIRY</sequence>
<organism evidence="1 2">
    <name type="scientific">Cyanomargarita calcarea GSE-NOS-MK-12-04C</name>
    <dbReference type="NCBI Taxonomy" id="2839659"/>
    <lineage>
        <taxon>Bacteria</taxon>
        <taxon>Bacillati</taxon>
        <taxon>Cyanobacteriota</taxon>
        <taxon>Cyanophyceae</taxon>
        <taxon>Nostocales</taxon>
        <taxon>Cyanomargaritaceae</taxon>
        <taxon>Cyanomargarita</taxon>
    </lineage>
</organism>
<accession>A0A951QIS2</accession>
<dbReference type="AlphaFoldDB" id="A0A951QIS2"/>
<dbReference type="Proteomes" id="UP000729701">
    <property type="component" value="Unassembled WGS sequence"/>
</dbReference>
<evidence type="ECO:0000313" key="2">
    <source>
        <dbReference type="Proteomes" id="UP000729701"/>
    </source>
</evidence>
<protein>
    <submittedName>
        <fullName evidence="1">Uncharacterized protein</fullName>
    </submittedName>
</protein>
<reference evidence="1" key="1">
    <citation type="submission" date="2021-05" db="EMBL/GenBank/DDBJ databases">
        <authorList>
            <person name="Pietrasiak N."/>
            <person name="Ward R."/>
            <person name="Stajich J.E."/>
            <person name="Kurbessoian T."/>
        </authorList>
    </citation>
    <scope>NUCLEOTIDE SEQUENCE</scope>
    <source>
        <strain evidence="1">GSE-NOS-MK-12-04C</strain>
    </source>
</reference>
<reference evidence="1" key="2">
    <citation type="journal article" date="2022" name="Microbiol. Resour. Announc.">
        <title>Metagenome Sequencing to Explore Phylogenomics of Terrestrial Cyanobacteria.</title>
        <authorList>
            <person name="Ward R.D."/>
            <person name="Stajich J.E."/>
            <person name="Johansen J.R."/>
            <person name="Huntemann M."/>
            <person name="Clum A."/>
            <person name="Foster B."/>
            <person name="Foster B."/>
            <person name="Roux S."/>
            <person name="Palaniappan K."/>
            <person name="Varghese N."/>
            <person name="Mukherjee S."/>
            <person name="Reddy T.B.K."/>
            <person name="Daum C."/>
            <person name="Copeland A."/>
            <person name="Chen I.A."/>
            <person name="Ivanova N.N."/>
            <person name="Kyrpides N.C."/>
            <person name="Shapiro N."/>
            <person name="Eloe-Fadrosh E.A."/>
            <person name="Pietrasiak N."/>
        </authorList>
    </citation>
    <scope>NUCLEOTIDE SEQUENCE</scope>
    <source>
        <strain evidence="1">GSE-NOS-MK-12-04C</strain>
    </source>
</reference>
<proteinExistence type="predicted"/>
<comment type="caution">
    <text evidence="1">The sequence shown here is derived from an EMBL/GenBank/DDBJ whole genome shotgun (WGS) entry which is preliminary data.</text>
</comment>
<gene>
    <name evidence="1" type="ORF">KME60_07270</name>
</gene>
<dbReference type="EMBL" id="JAHHGZ010000006">
    <property type="protein sequence ID" value="MBW4667234.1"/>
    <property type="molecule type" value="Genomic_DNA"/>
</dbReference>